<feature type="compositionally biased region" description="Basic residues" evidence="1">
    <location>
        <begin position="25"/>
        <end position="34"/>
    </location>
</feature>
<protein>
    <submittedName>
        <fullName evidence="2">Uncharacterized protein</fullName>
    </submittedName>
</protein>
<evidence type="ECO:0000313" key="2">
    <source>
        <dbReference type="EMBL" id="MBD2830719.1"/>
    </source>
</evidence>
<feature type="region of interest" description="Disordered" evidence="1">
    <location>
        <begin position="95"/>
        <end position="114"/>
    </location>
</feature>
<organism evidence="2">
    <name type="scientific">Streptomyces globisporus</name>
    <dbReference type="NCBI Taxonomy" id="1908"/>
    <lineage>
        <taxon>Bacteria</taxon>
        <taxon>Bacillati</taxon>
        <taxon>Actinomycetota</taxon>
        <taxon>Actinomycetes</taxon>
        <taxon>Kitasatosporales</taxon>
        <taxon>Streptomycetaceae</taxon>
        <taxon>Streptomyces</taxon>
    </lineage>
</organism>
<name>A0A927GQ95_STRGL</name>
<feature type="region of interest" description="Disordered" evidence="1">
    <location>
        <begin position="1"/>
        <end position="42"/>
    </location>
</feature>
<dbReference type="EMBL" id="JACWUS010000056">
    <property type="protein sequence ID" value="MBD2830719.1"/>
    <property type="molecule type" value="Genomic_DNA"/>
</dbReference>
<proteinExistence type="predicted"/>
<comment type="caution">
    <text evidence="2">The sequence shown here is derived from an EMBL/GenBank/DDBJ whole genome shotgun (WGS) entry which is preliminary data.</text>
</comment>
<evidence type="ECO:0000256" key="1">
    <source>
        <dbReference type="SAM" id="MobiDB-lite"/>
    </source>
</evidence>
<sequence>MSDESARPTAVVVGGGLAAPPGPPPRRRRTRRHPPGGPSRLGGLAFSFQRGDLTVDNGQHVYLRCCTGYRWFLDRIDGAHLAPLQDRLDVPVLDVGRPPDPASDGCAAPPCPSR</sequence>
<gene>
    <name evidence="2" type="ORF">ID875_32555</name>
</gene>
<dbReference type="AlphaFoldDB" id="A0A927GQ95"/>
<reference evidence="2" key="1">
    <citation type="journal article" date="2020" name="PLoS ONE">
        <title>Isolation and characterization of Streptomyces bacteriophages and Streptomyces strains encoding biosynthetic arsenals: Streptomyces strains and phages for antibiotic discovery.</title>
        <authorList>
            <person name="Montano E.T."/>
            <person name="Nideffer J.F."/>
            <person name="Brumage L."/>
            <person name="Erb M."/>
            <person name="Derman A.I."/>
            <person name="Davis J.P."/>
            <person name="Estrada E."/>
            <person name="Fu S."/>
            <person name="Le D."/>
            <person name="Vuppala A."/>
            <person name="Tran C."/>
            <person name="Luterstein E."/>
            <person name="Lakkaraju S."/>
            <person name="Panchagnula S."/>
            <person name="Ren C."/>
            <person name="Doan J."/>
            <person name="Tran S."/>
            <person name="Soriano J."/>
            <person name="Fujita Y."/>
            <person name="Gutala P."/>
            <person name="Fujii Q."/>
            <person name="Lee M."/>
            <person name="Bui A."/>
            <person name="Villarreal C."/>
            <person name="Shing S.R."/>
            <person name="Kim S."/>
            <person name="Freeman D."/>
            <person name="Racha V."/>
            <person name="Ho A."/>
            <person name="Kumar P."/>
            <person name="Falah K."/>
            <person name="Dawson T."/>
            <person name="Enustun E."/>
            <person name="Prichard A."/>
            <person name="Gomez A."/>
            <person name="Khanna K."/>
            <person name="Trigg S."/>
            <person name="Fernandez L."/>
            <person name="Pogliano K."/>
            <person name="Pogliano J."/>
        </authorList>
    </citation>
    <scope>NUCLEOTIDE SEQUENCE</scope>
    <source>
        <strain evidence="2">QF2</strain>
    </source>
</reference>
<accession>A0A927GQ95</accession>